<dbReference type="EMBL" id="AOLZ01000013">
    <property type="protein sequence ID" value="EMA36958.1"/>
    <property type="molecule type" value="Genomic_DNA"/>
</dbReference>
<accession>M0LUX8</accession>
<dbReference type="SUPFAM" id="SSF53613">
    <property type="entry name" value="Ribokinase-like"/>
    <property type="match status" value="1"/>
</dbReference>
<dbReference type="eggNOG" id="arCOG00014">
    <property type="taxonomic scope" value="Archaea"/>
</dbReference>
<dbReference type="RefSeq" id="WP_007140138.1">
    <property type="nucleotide sequence ID" value="NZ_AOLZ01000013.1"/>
</dbReference>
<gene>
    <name evidence="2" type="ORF">C445_01911</name>
    <name evidence="1" type="ORF">CHINAEXTREME_07650</name>
</gene>
<dbReference type="Gene3D" id="3.40.1190.20">
    <property type="match status" value="1"/>
</dbReference>
<dbReference type="GeneID" id="30920988"/>
<dbReference type="PATRIC" id="fig|358396.7.peg.386"/>
<dbReference type="KEGG" id="hlc:CHINAEXTREME07650"/>
<dbReference type="AlphaFoldDB" id="M0LUX8"/>
<keyword evidence="3" id="KW-1185">Reference proteome</keyword>
<protein>
    <submittedName>
        <fullName evidence="2">Uncharacterized protein</fullName>
    </submittedName>
</protein>
<evidence type="ECO:0000313" key="2">
    <source>
        <dbReference type="EMBL" id="EMA36958.1"/>
    </source>
</evidence>
<sequence>MGYDALVERLAGGGDDATATDGPRIVAFPDGSVDEYYAAYDGEGNRIAERETFGERIARSEYDSFPIERRSREPAGQAVNMARQTHALGAETTLYGHLEDPVFADLPFETVSMGPPARIDVFPFTDDDLLLAERARPIEDWTLEDLAAAAGEEPGDALEADALCCGNWASARGLTDAMATLADGAVPADVGTVVVDPGPVSTRSDDAVEAFLEALGDLDARTDVVYSVNRAELEATVAALDGDLGAEDREHVRAVRSAAEIEAAVLHETEAAVAATRDGTVALENLAVEEPRRRTGAGDRFSAGLTVGRARGWEWETALALANCCAAHYVETATTGDPAALRSFAETTPRRE</sequence>
<reference evidence="1 4" key="1">
    <citation type="journal article" date="2011" name="J. Bacteriol.">
        <title>Genome sequence of Halobiforma lacisalsi AJ5, an extremely halophilic archaeon which harbors a bop gene.</title>
        <authorList>
            <person name="Jiang X."/>
            <person name="Wang S."/>
            <person name="Cheng H."/>
            <person name="Huo Y."/>
            <person name="Zhang X."/>
            <person name="Zhu X."/>
            <person name="Han X."/>
            <person name="Ni P."/>
            <person name="Wu M."/>
        </authorList>
    </citation>
    <scope>NUCLEOTIDE SEQUENCE [LARGE SCALE GENOMIC DNA]</scope>
    <source>
        <strain evidence="1 4">AJ5</strain>
    </source>
</reference>
<dbReference type="Proteomes" id="UP000186547">
    <property type="component" value="Chromosome"/>
</dbReference>
<evidence type="ECO:0000313" key="1">
    <source>
        <dbReference type="EMBL" id="APW97653.1"/>
    </source>
</evidence>
<dbReference type="InterPro" id="IPR029056">
    <property type="entry name" value="Ribokinase-like"/>
</dbReference>
<dbReference type="InterPro" id="IPR057621">
    <property type="entry name" value="Khk_prokaryotic"/>
</dbReference>
<name>M0LUX8_NATLA</name>
<dbReference type="STRING" id="358396.CHINAEXTREME_07650"/>
<dbReference type="Pfam" id="PF25270">
    <property type="entry name" value="Khk"/>
    <property type="match status" value="1"/>
</dbReference>
<reference evidence="1" key="3">
    <citation type="submission" date="2017-01" db="EMBL/GenBank/DDBJ databases">
        <authorList>
            <person name="Mah S.A."/>
            <person name="Swanson W.J."/>
            <person name="Moy G.W."/>
            <person name="Vacquier V.D."/>
        </authorList>
    </citation>
    <scope>NUCLEOTIDE SEQUENCE</scope>
    <source>
        <strain evidence="1">AJ5</strain>
    </source>
</reference>
<proteinExistence type="predicted"/>
<dbReference type="Proteomes" id="UP000011555">
    <property type="component" value="Unassembled WGS sequence"/>
</dbReference>
<organism evidence="2 3">
    <name type="scientific">Natronobacterium lacisalsi AJ5</name>
    <dbReference type="NCBI Taxonomy" id="358396"/>
    <lineage>
        <taxon>Archaea</taxon>
        <taxon>Methanobacteriati</taxon>
        <taxon>Methanobacteriota</taxon>
        <taxon>Stenosarchaea group</taxon>
        <taxon>Halobacteria</taxon>
        <taxon>Halobacteriales</taxon>
        <taxon>Natrialbaceae</taxon>
        <taxon>Natronobacterium</taxon>
    </lineage>
</organism>
<dbReference type="EMBL" id="CP019285">
    <property type="protein sequence ID" value="APW97653.1"/>
    <property type="molecule type" value="Genomic_DNA"/>
</dbReference>
<reference evidence="2 3" key="2">
    <citation type="journal article" date="2014" name="PLoS Genet.">
        <title>Phylogenetically driven sequencing of extremely halophilic archaea reveals strategies for static and dynamic osmo-response.</title>
        <authorList>
            <person name="Becker E.A."/>
            <person name="Seitzer P.M."/>
            <person name="Tritt A."/>
            <person name="Larsen D."/>
            <person name="Krusor M."/>
            <person name="Yao A.I."/>
            <person name="Wu D."/>
            <person name="Madern D."/>
            <person name="Eisen J.A."/>
            <person name="Darling A.E."/>
            <person name="Facciotti M.T."/>
        </authorList>
    </citation>
    <scope>NUCLEOTIDE SEQUENCE [LARGE SCALE GENOMIC DNA]</scope>
    <source>
        <strain evidence="2 3">AJ5</strain>
    </source>
</reference>
<evidence type="ECO:0000313" key="3">
    <source>
        <dbReference type="Proteomes" id="UP000011555"/>
    </source>
</evidence>
<evidence type="ECO:0000313" key="4">
    <source>
        <dbReference type="Proteomes" id="UP000186547"/>
    </source>
</evidence>